<reference evidence="8" key="1">
    <citation type="journal article" date="2020" name="Nat. Ecol. Evol.">
        <title>Deeply conserved synteny resolves early events in vertebrate evolution.</title>
        <authorList>
            <person name="Simakov O."/>
            <person name="Marletaz F."/>
            <person name="Yue J.X."/>
            <person name="O'Connell B."/>
            <person name="Jenkins J."/>
            <person name="Brandt A."/>
            <person name="Calef R."/>
            <person name="Tung C.H."/>
            <person name="Huang T.K."/>
            <person name="Schmutz J."/>
            <person name="Satoh N."/>
            <person name="Yu J.K."/>
            <person name="Putnam N.H."/>
            <person name="Green R.E."/>
            <person name="Rokhsar D.S."/>
        </authorList>
    </citation>
    <scope>NUCLEOTIDE SEQUENCE [LARGE SCALE GENOMIC DNA]</scope>
    <source>
        <strain evidence="8">S238N-H82</strain>
    </source>
</reference>
<keyword evidence="3" id="KW-0808">Transferase</keyword>
<feature type="transmembrane region" description="Helical" evidence="7">
    <location>
        <begin position="15"/>
        <end position="36"/>
    </location>
</feature>
<sequence length="326" mass="37564">MVDIQVASHLRSRRLFLLLLAVTIVIVLLTMHPWFLDSWFLRRSRPTYGAWGAPVVWDDTVDYDKADRQFPKKTLTVGLITVAMGGYFAYVEDFLKTAEEHFMPGQKVMYFVITDGSKKVPEIPLKKKRTVSVISLNENLSKGTPMLKMEAINKLVLRRNEDLNYVFCMNVDFRFVGKFGAEALGDLVGTLHPGYYWKNRYSFPYETNTDSKAYVAPTEGEMYFAGGLYGGNRESMLKLTEICAKTRAEDNINGVEAIWHDESYLNRYFVDHPPTRILSPEYCFPRDYWYMPWVKYKRVVAGLKDLSGGPDNLYSNKTNKVKVTNE</sequence>
<dbReference type="GO" id="GO:0005975">
    <property type="term" value="P:carbohydrate metabolic process"/>
    <property type="evidence" value="ECO:0007669"/>
    <property type="project" value="InterPro"/>
</dbReference>
<dbReference type="GO" id="GO:0016020">
    <property type="term" value="C:membrane"/>
    <property type="evidence" value="ECO:0007669"/>
    <property type="project" value="InterPro"/>
</dbReference>
<dbReference type="OrthoDB" id="10013941at2759"/>
<evidence type="ECO:0000256" key="5">
    <source>
        <dbReference type="PIRSR" id="PIRSR605076-2"/>
    </source>
</evidence>
<evidence type="ECO:0000256" key="4">
    <source>
        <dbReference type="PIRSR" id="PIRSR605076-1"/>
    </source>
</evidence>
<dbReference type="InterPro" id="IPR029044">
    <property type="entry name" value="Nucleotide-diphossugar_trans"/>
</dbReference>
<keyword evidence="7" id="KW-0812">Transmembrane</keyword>
<feature type="binding site" evidence="5">
    <location>
        <position position="87"/>
    </location>
    <ligand>
        <name>UDP-N-acetyl-alpha-D-galactosamine</name>
        <dbReference type="ChEBI" id="CHEBI:67138"/>
    </ligand>
</feature>
<comment type="similarity">
    <text evidence="1">Belongs to the glycosyltransferase 6 family.</text>
</comment>
<proteinExistence type="inferred from homology"/>
<keyword evidence="7" id="KW-1133">Transmembrane helix</keyword>
<dbReference type="OMA" id="CYLNPRN"/>
<evidence type="ECO:0000256" key="3">
    <source>
        <dbReference type="ARBA" id="ARBA00022679"/>
    </source>
</evidence>
<evidence type="ECO:0000256" key="1">
    <source>
        <dbReference type="ARBA" id="ARBA00010413"/>
    </source>
</evidence>
<evidence type="ECO:0000313" key="9">
    <source>
        <dbReference type="RefSeq" id="XP_035658369.1"/>
    </source>
</evidence>
<dbReference type="AlphaFoldDB" id="A0A9J7KE17"/>
<dbReference type="GeneID" id="118403702"/>
<reference evidence="9" key="2">
    <citation type="submission" date="2025-08" db="UniProtKB">
        <authorList>
            <consortium name="RefSeq"/>
        </authorList>
    </citation>
    <scope>IDENTIFICATION</scope>
    <source>
        <strain evidence="9">S238N-H82</strain>
        <tissue evidence="9">Testes</tissue>
    </source>
</reference>
<protein>
    <submittedName>
        <fullName evidence="9">Histo-blood group ABO system transferase 1-like</fullName>
    </submittedName>
</protein>
<dbReference type="Gene3D" id="3.90.550.10">
    <property type="entry name" value="Spore Coat Polysaccharide Biosynthesis Protein SpsA, Chain A"/>
    <property type="match status" value="1"/>
</dbReference>
<feature type="active site" description="Nucleophile" evidence="4">
    <location>
        <position position="262"/>
    </location>
</feature>
<evidence type="ECO:0000313" key="8">
    <source>
        <dbReference type="Proteomes" id="UP000001554"/>
    </source>
</evidence>
<dbReference type="InterPro" id="IPR005076">
    <property type="entry name" value="Glyco_trans_6"/>
</dbReference>
<dbReference type="GO" id="GO:0046872">
    <property type="term" value="F:metal ion binding"/>
    <property type="evidence" value="ECO:0007669"/>
    <property type="project" value="UniProtKB-KW"/>
</dbReference>
<feature type="binding site" evidence="5">
    <location>
        <position position="192"/>
    </location>
    <ligand>
        <name>an alpha-L-fucosyl-(1-&gt;2)-beta-D-galactosyl derivative</name>
        <dbReference type="ChEBI" id="CHEBI:140327"/>
    </ligand>
</feature>
<keyword evidence="8" id="KW-1185">Reference proteome</keyword>
<accession>A0A9J7KE17</accession>
<dbReference type="KEGG" id="bfo:118403702"/>
<dbReference type="PANTHER" id="PTHR10462:SF53">
    <property type="entry name" value="HISTO-BLOOD GROUP ABO SYSTEM TRANSFERASE 1-LIKE"/>
    <property type="match status" value="1"/>
</dbReference>
<evidence type="ECO:0000256" key="7">
    <source>
        <dbReference type="SAM" id="Phobius"/>
    </source>
</evidence>
<dbReference type="GO" id="GO:0016758">
    <property type="term" value="F:hexosyltransferase activity"/>
    <property type="evidence" value="ECO:0007669"/>
    <property type="project" value="InterPro"/>
</dbReference>
<keyword evidence="6" id="KW-0464">Manganese</keyword>
<feature type="binding site" evidence="5">
    <location>
        <position position="262"/>
    </location>
    <ligand>
        <name>an alpha-L-fucosyl-(1-&gt;2)-beta-D-galactosyl derivative</name>
        <dbReference type="ChEBI" id="CHEBI:140327"/>
    </ligand>
</feature>
<dbReference type="Pfam" id="PF03414">
    <property type="entry name" value="Glyco_transf_6"/>
    <property type="match status" value="1"/>
</dbReference>
<organism evidence="8 9">
    <name type="scientific">Branchiostoma floridae</name>
    <name type="common">Florida lancelet</name>
    <name type="synonym">Amphioxus</name>
    <dbReference type="NCBI Taxonomy" id="7739"/>
    <lineage>
        <taxon>Eukaryota</taxon>
        <taxon>Metazoa</taxon>
        <taxon>Chordata</taxon>
        <taxon>Cephalochordata</taxon>
        <taxon>Leptocardii</taxon>
        <taxon>Amphioxiformes</taxon>
        <taxon>Branchiostomatidae</taxon>
        <taxon>Branchiostoma</taxon>
    </lineage>
</organism>
<comment type="cofactor">
    <cofactor evidence="6">
        <name>Mn(2+)</name>
        <dbReference type="ChEBI" id="CHEBI:29035"/>
    </cofactor>
    <text evidence="6">Binds 1 Mn(2+) ion per subunit.</text>
</comment>
<dbReference type="RefSeq" id="XP_035658369.1">
    <property type="nucleotide sequence ID" value="XM_035802476.1"/>
</dbReference>
<dbReference type="Proteomes" id="UP000001554">
    <property type="component" value="Chromosome 16"/>
</dbReference>
<evidence type="ECO:0000256" key="6">
    <source>
        <dbReference type="PIRSR" id="PIRSR605076-3"/>
    </source>
</evidence>
<keyword evidence="6" id="KW-0479">Metal-binding</keyword>
<keyword evidence="7" id="KW-0472">Membrane</keyword>
<keyword evidence="2" id="KW-0328">Glycosyltransferase</keyword>
<name>A0A9J7KE17_BRAFL</name>
<feature type="binding site" evidence="6">
    <location>
        <position position="172"/>
    </location>
    <ligand>
        <name>Mn(2+)</name>
        <dbReference type="ChEBI" id="CHEBI:29035"/>
    </ligand>
</feature>
<evidence type="ECO:0000256" key="2">
    <source>
        <dbReference type="ARBA" id="ARBA00022676"/>
    </source>
</evidence>
<gene>
    <name evidence="9" type="primary">LOC118403702</name>
</gene>
<dbReference type="SUPFAM" id="SSF53448">
    <property type="entry name" value="Nucleotide-diphospho-sugar transferases"/>
    <property type="match status" value="1"/>
</dbReference>
<dbReference type="PANTHER" id="PTHR10462">
    <property type="entry name" value="GLYCOSYLTRANSFERASE-RELATED"/>
    <property type="match status" value="1"/>
</dbReference>